<protein>
    <submittedName>
        <fullName evidence="1">Agouti related protein homolog</fullName>
    </submittedName>
</protein>
<dbReference type="EMBL" id="HADX01001284">
    <property type="protein sequence ID" value="SBP23516.1"/>
    <property type="molecule type" value="Transcribed_RNA"/>
</dbReference>
<evidence type="ECO:0000313" key="1">
    <source>
        <dbReference type="EMBL" id="SBP23516.1"/>
    </source>
</evidence>
<accession>A0A1A7XZM2</accession>
<reference evidence="1" key="2">
    <citation type="submission" date="2016-06" db="EMBL/GenBank/DDBJ databases">
        <title>The genome of a short-lived fish provides insights into sex chromosome evolution and the genetic control of aging.</title>
        <authorList>
            <person name="Reichwald K."/>
            <person name="Felder M."/>
            <person name="Petzold A."/>
            <person name="Koch P."/>
            <person name="Groth M."/>
            <person name="Platzer M."/>
        </authorList>
    </citation>
    <scope>NUCLEOTIDE SEQUENCE</scope>
    <source>
        <tissue evidence="1">Brain</tissue>
    </source>
</reference>
<organism evidence="1">
    <name type="scientific">Iconisemion striatum</name>
    <dbReference type="NCBI Taxonomy" id="60296"/>
    <lineage>
        <taxon>Eukaryota</taxon>
        <taxon>Metazoa</taxon>
        <taxon>Chordata</taxon>
        <taxon>Craniata</taxon>
        <taxon>Vertebrata</taxon>
        <taxon>Euteleostomi</taxon>
        <taxon>Actinopterygii</taxon>
        <taxon>Neopterygii</taxon>
        <taxon>Teleostei</taxon>
        <taxon>Neoteleostei</taxon>
        <taxon>Acanthomorphata</taxon>
        <taxon>Ovalentaria</taxon>
        <taxon>Atherinomorphae</taxon>
        <taxon>Cyprinodontiformes</taxon>
        <taxon>Nothobranchiidae</taxon>
        <taxon>Iconisemion</taxon>
    </lineage>
</organism>
<dbReference type="AlphaFoldDB" id="A0A1A7XZM2"/>
<gene>
    <name evidence="1" type="primary">AGRP</name>
</gene>
<name>A0A1A7XZM2_9TELE</name>
<feature type="non-terminal residue" evidence="1">
    <location>
        <position position="141"/>
    </location>
</feature>
<reference evidence="1" key="1">
    <citation type="submission" date="2016-05" db="EMBL/GenBank/DDBJ databases">
        <authorList>
            <person name="Lavstsen T."/>
            <person name="Jespersen J.S."/>
        </authorList>
    </citation>
    <scope>NUCLEOTIDE SEQUENCE</scope>
    <source>
        <tissue evidence="1">Brain</tissue>
    </source>
</reference>
<feature type="non-terminal residue" evidence="1">
    <location>
        <position position="1"/>
    </location>
</feature>
<proteinExistence type="predicted"/>
<sequence>SSSRGLWELRCRFFSLFRGSRRMFGAFLFCCWSFSLLRLSASLVHGNLQLDEGPFAGHRTDTAYLPDIERSHSPSQVQDQTMRTRLQHCSCRVELRARHVAASLTSSSVWATRCPAVTPVTPATADSTMPSATAALLATPV</sequence>